<evidence type="ECO:0000256" key="4">
    <source>
        <dbReference type="ARBA" id="ARBA00022723"/>
    </source>
</evidence>
<keyword evidence="6" id="KW-0862">Zinc</keyword>
<keyword evidence="5" id="KW-0378">Hydrolase</keyword>
<gene>
    <name evidence="8" type="primary">100634558</name>
</gene>
<dbReference type="GO" id="GO:0009897">
    <property type="term" value="C:external side of plasma membrane"/>
    <property type="evidence" value="ECO:0007669"/>
    <property type="project" value="TreeGrafter"/>
</dbReference>
<dbReference type="SUPFAM" id="SSF51556">
    <property type="entry name" value="Metallo-dependent hydrolases"/>
    <property type="match status" value="1"/>
</dbReference>
<evidence type="ECO:0000259" key="7">
    <source>
        <dbReference type="Pfam" id="PF00962"/>
    </source>
</evidence>
<dbReference type="EC" id="3.5.4.4" evidence="3"/>
<proteinExistence type="inferred from homology"/>
<dbReference type="GO" id="GO:0046103">
    <property type="term" value="P:inosine biosynthetic process"/>
    <property type="evidence" value="ECO:0007669"/>
    <property type="project" value="TreeGrafter"/>
</dbReference>
<dbReference type="eggNOG" id="KOG1097">
    <property type="taxonomic scope" value="Eukaryota"/>
</dbReference>
<dbReference type="GO" id="GO:0043103">
    <property type="term" value="P:hypoxanthine salvage"/>
    <property type="evidence" value="ECO:0007669"/>
    <property type="project" value="TreeGrafter"/>
</dbReference>
<evidence type="ECO:0000256" key="2">
    <source>
        <dbReference type="ARBA" id="ARBA00006676"/>
    </source>
</evidence>
<evidence type="ECO:0000256" key="3">
    <source>
        <dbReference type="ARBA" id="ARBA00012784"/>
    </source>
</evidence>
<dbReference type="GO" id="GO:0004000">
    <property type="term" value="F:adenosine deaminase activity"/>
    <property type="evidence" value="ECO:0007669"/>
    <property type="project" value="TreeGrafter"/>
</dbReference>
<dbReference type="GO" id="GO:0060169">
    <property type="term" value="P:negative regulation of adenosine receptor signaling pathway"/>
    <property type="evidence" value="ECO:0007669"/>
    <property type="project" value="TreeGrafter"/>
</dbReference>
<comment type="cofactor">
    <cofactor evidence="1">
        <name>Zn(2+)</name>
        <dbReference type="ChEBI" id="CHEBI:29105"/>
    </cofactor>
</comment>
<feature type="domain" description="Adenosine deaminase" evidence="7">
    <location>
        <begin position="14"/>
        <end position="337"/>
    </location>
</feature>
<sequence>MEKEHHQEIYKSLPKVELHNHLDGACRLKTLMDMCRKDDLDAERFPYHDTEAFRKVVSLTEPQESLVEFLKPFPNVCYILSTAENLERQAIEFCEDQKRNSVIYTESRLCPFLFTERGLNIEEVLQSVLVGFSKGEKRYGVKIRTIICFLKSFPEWSPALVDLAIKYKDKGVVGVDVAGDELQPMDQHIPSFIKAKEAGLHITAHAGESGPAENVRQAIDVLSAERIGHGYHVVDDDSVYLLAKNKSIHFEVCLTSSIYTKSMEYESHSVKRFVKDSINFGLNTDDSGIIGTSLTNECKVGMTTFGLKRDEVIQAMFDSARSSFLPADEKEELIEKLSVLVREYKEKYP</sequence>
<dbReference type="GO" id="GO:0006154">
    <property type="term" value="P:adenosine catabolic process"/>
    <property type="evidence" value="ECO:0007669"/>
    <property type="project" value="TreeGrafter"/>
</dbReference>
<dbReference type="Gene3D" id="3.20.20.140">
    <property type="entry name" value="Metal-dependent hydrolases"/>
    <property type="match status" value="1"/>
</dbReference>
<reference evidence="8" key="2">
    <citation type="submission" date="2017-05" db="UniProtKB">
        <authorList>
            <consortium name="EnsemblMetazoa"/>
        </authorList>
    </citation>
    <scope>IDENTIFICATION</scope>
</reference>
<dbReference type="EnsemblMetazoa" id="Aqu2.1.36149_001">
    <property type="protein sequence ID" value="Aqu2.1.36149_001"/>
    <property type="gene ID" value="Aqu2.1.36149"/>
</dbReference>
<evidence type="ECO:0000256" key="1">
    <source>
        <dbReference type="ARBA" id="ARBA00001947"/>
    </source>
</evidence>
<dbReference type="EnsemblMetazoa" id="XM_003385339.3">
    <property type="protein sequence ID" value="XP_003385387.1"/>
    <property type="gene ID" value="LOC100634558"/>
</dbReference>
<protein>
    <recommendedName>
        <fullName evidence="3">adenosine deaminase</fullName>
        <ecNumber evidence="3">3.5.4.4</ecNumber>
    </recommendedName>
</protein>
<evidence type="ECO:0000313" key="9">
    <source>
        <dbReference type="Proteomes" id="UP000007879"/>
    </source>
</evidence>
<dbReference type="PANTHER" id="PTHR11409">
    <property type="entry name" value="ADENOSINE DEAMINASE"/>
    <property type="match status" value="1"/>
</dbReference>
<dbReference type="InterPro" id="IPR032466">
    <property type="entry name" value="Metal_Hydrolase"/>
</dbReference>
<dbReference type="InParanoid" id="A0A1X7V8P7"/>
<dbReference type="GO" id="GO:0046872">
    <property type="term" value="F:metal ion binding"/>
    <property type="evidence" value="ECO:0007669"/>
    <property type="project" value="UniProtKB-KW"/>
</dbReference>
<dbReference type="KEGG" id="aqu:100634558"/>
<keyword evidence="9" id="KW-1185">Reference proteome</keyword>
<comment type="similarity">
    <text evidence="2">Belongs to the metallo-dependent hydrolases superfamily. Adenosine and AMP deaminases family.</text>
</comment>
<evidence type="ECO:0000256" key="6">
    <source>
        <dbReference type="ARBA" id="ARBA00022833"/>
    </source>
</evidence>
<dbReference type="OrthoDB" id="272271at2759"/>
<keyword evidence="4" id="KW-0479">Metal-binding</keyword>
<dbReference type="NCBIfam" id="TIGR01430">
    <property type="entry name" value="aden_deam"/>
    <property type="match status" value="1"/>
</dbReference>
<evidence type="ECO:0000313" key="8">
    <source>
        <dbReference type="EnsemblMetazoa" id="Aqu2.1.36149_001"/>
    </source>
</evidence>
<organism evidence="8">
    <name type="scientific">Amphimedon queenslandica</name>
    <name type="common">Sponge</name>
    <dbReference type="NCBI Taxonomy" id="400682"/>
    <lineage>
        <taxon>Eukaryota</taxon>
        <taxon>Metazoa</taxon>
        <taxon>Porifera</taxon>
        <taxon>Demospongiae</taxon>
        <taxon>Heteroscleromorpha</taxon>
        <taxon>Haplosclerida</taxon>
        <taxon>Niphatidae</taxon>
        <taxon>Amphimedon</taxon>
    </lineage>
</organism>
<dbReference type="FunCoup" id="A0A1X7V8P7">
    <property type="interactions" value="415"/>
</dbReference>
<accession>A0A1X7V8P7</accession>
<dbReference type="Proteomes" id="UP000007879">
    <property type="component" value="Unassembled WGS sequence"/>
</dbReference>
<dbReference type="STRING" id="400682.A0A1X7V8P7"/>
<dbReference type="InterPro" id="IPR006330">
    <property type="entry name" value="Ado/ade_deaminase"/>
</dbReference>
<reference evidence="9" key="1">
    <citation type="journal article" date="2010" name="Nature">
        <title>The Amphimedon queenslandica genome and the evolution of animal complexity.</title>
        <authorList>
            <person name="Srivastava M."/>
            <person name="Simakov O."/>
            <person name="Chapman J."/>
            <person name="Fahey B."/>
            <person name="Gauthier M.E."/>
            <person name="Mitros T."/>
            <person name="Richards G.S."/>
            <person name="Conaco C."/>
            <person name="Dacre M."/>
            <person name="Hellsten U."/>
            <person name="Larroux C."/>
            <person name="Putnam N.H."/>
            <person name="Stanke M."/>
            <person name="Adamska M."/>
            <person name="Darling A."/>
            <person name="Degnan S.M."/>
            <person name="Oakley T.H."/>
            <person name="Plachetzki D.C."/>
            <person name="Zhai Y."/>
            <person name="Adamski M."/>
            <person name="Calcino A."/>
            <person name="Cummins S.F."/>
            <person name="Goodstein D.M."/>
            <person name="Harris C."/>
            <person name="Jackson D.J."/>
            <person name="Leys S.P."/>
            <person name="Shu S."/>
            <person name="Woodcroft B.J."/>
            <person name="Vervoort M."/>
            <person name="Kosik K.S."/>
            <person name="Manning G."/>
            <person name="Degnan B.M."/>
            <person name="Rokhsar D.S."/>
        </authorList>
    </citation>
    <scope>NUCLEOTIDE SEQUENCE [LARGE SCALE GENOMIC DNA]</scope>
</reference>
<dbReference type="Pfam" id="PF00962">
    <property type="entry name" value="A_deaminase"/>
    <property type="match status" value="1"/>
</dbReference>
<evidence type="ECO:0000256" key="5">
    <source>
        <dbReference type="ARBA" id="ARBA00022801"/>
    </source>
</evidence>
<dbReference type="GO" id="GO:0005829">
    <property type="term" value="C:cytosol"/>
    <property type="evidence" value="ECO:0007669"/>
    <property type="project" value="TreeGrafter"/>
</dbReference>
<dbReference type="PANTHER" id="PTHR11409:SF43">
    <property type="entry name" value="ADENOSINE DEAMINASE"/>
    <property type="match status" value="1"/>
</dbReference>
<dbReference type="InterPro" id="IPR001365">
    <property type="entry name" value="A_deaminase_dom"/>
</dbReference>
<name>A0A1X7V8P7_AMPQE</name>
<dbReference type="AlphaFoldDB" id="A0A1X7V8P7"/>